<dbReference type="Proteomes" id="UP000236416">
    <property type="component" value="Unassembled WGS sequence"/>
</dbReference>
<dbReference type="Gene3D" id="3.40.630.30">
    <property type="match status" value="1"/>
</dbReference>
<dbReference type="EMBL" id="PPTF01000078">
    <property type="protein sequence ID" value="POA97208.1"/>
    <property type="molecule type" value="Genomic_DNA"/>
</dbReference>
<evidence type="ECO:0000313" key="3">
    <source>
        <dbReference type="Proteomes" id="UP000236416"/>
    </source>
</evidence>
<protein>
    <recommendedName>
        <fullName evidence="1">N-acetyltransferase domain-containing protein</fullName>
    </recommendedName>
</protein>
<dbReference type="PROSITE" id="PS51186">
    <property type="entry name" value="GNAT"/>
    <property type="match status" value="1"/>
</dbReference>
<gene>
    <name evidence="2" type="ORF">C2134_18615</name>
</gene>
<comment type="caution">
    <text evidence="2">The sequence shown here is derived from an EMBL/GenBank/DDBJ whole genome shotgun (WGS) entry which is preliminary data.</text>
</comment>
<feature type="domain" description="N-acetyltransferase" evidence="1">
    <location>
        <begin position="59"/>
        <end position="174"/>
    </location>
</feature>
<dbReference type="PANTHER" id="PTHR43792">
    <property type="entry name" value="GNAT FAMILY, PUTATIVE (AFU_ORTHOLOGUE AFUA_3G00765)-RELATED-RELATED"/>
    <property type="match status" value="1"/>
</dbReference>
<dbReference type="Pfam" id="PF13302">
    <property type="entry name" value="Acetyltransf_3"/>
    <property type="match status" value="1"/>
</dbReference>
<organism evidence="2 3">
    <name type="scientific">Chromobacterium sinusclupearum</name>
    <dbReference type="NCBI Taxonomy" id="2077146"/>
    <lineage>
        <taxon>Bacteria</taxon>
        <taxon>Pseudomonadati</taxon>
        <taxon>Pseudomonadota</taxon>
        <taxon>Betaproteobacteria</taxon>
        <taxon>Neisseriales</taxon>
        <taxon>Chromobacteriaceae</taxon>
        <taxon>Chromobacterium</taxon>
    </lineage>
</organism>
<dbReference type="AlphaFoldDB" id="A0A2K4MJG1"/>
<dbReference type="SUPFAM" id="SSF55729">
    <property type="entry name" value="Acyl-CoA N-acyltransferases (Nat)"/>
    <property type="match status" value="1"/>
</dbReference>
<proteinExistence type="predicted"/>
<dbReference type="GO" id="GO:0016747">
    <property type="term" value="F:acyltransferase activity, transferring groups other than amino-acyl groups"/>
    <property type="evidence" value="ECO:0007669"/>
    <property type="project" value="InterPro"/>
</dbReference>
<keyword evidence="3" id="KW-1185">Reference proteome</keyword>
<reference evidence="2 3" key="1">
    <citation type="submission" date="2018-01" db="EMBL/GenBank/DDBJ databases">
        <title>Genomic Sequence of Chromobacterium MWU13-2610 from wild cranberry bogs within the Cape Cod National Seashore.</title>
        <authorList>
            <person name="O'Hara-Hanley K."/>
            <person name="Soby S."/>
            <person name="Harrison A."/>
        </authorList>
    </citation>
    <scope>NUCLEOTIDE SEQUENCE [LARGE SCALE GENOMIC DNA]</scope>
    <source>
        <strain evidence="2 3">MWU13-2610</strain>
    </source>
</reference>
<dbReference type="InterPro" id="IPR051531">
    <property type="entry name" value="N-acetyltransferase"/>
</dbReference>
<evidence type="ECO:0000313" key="2">
    <source>
        <dbReference type="EMBL" id="POA97208.1"/>
    </source>
</evidence>
<dbReference type="InterPro" id="IPR000182">
    <property type="entry name" value="GNAT_dom"/>
</dbReference>
<dbReference type="InterPro" id="IPR016181">
    <property type="entry name" value="Acyl_CoA_acyltransferase"/>
</dbReference>
<accession>A0A2K4MJG1</accession>
<evidence type="ECO:0000259" key="1">
    <source>
        <dbReference type="PROSITE" id="PS51186"/>
    </source>
</evidence>
<sequence>MVMAAGSLAGAWRVNLNQEVCMQQLDISAIGTAVLSERLCLEPLQAEHATALFPLFQHPRIYDWISMRRPASIEALAKAWRDLPFKAAGEPDEYGFGWAVRRLEDGAWLGKMDADVRADGIASNVGYWFAPDYWGQGHASEAVSALAHHLVLHGVYEQRATVTVGNEASIRVLE</sequence>
<name>A0A2K4MJG1_9NEIS</name>